<dbReference type="SMART" id="SM00513">
    <property type="entry name" value="SAP"/>
    <property type="match status" value="1"/>
</dbReference>
<dbReference type="Pfam" id="PF00270">
    <property type="entry name" value="DEAD"/>
    <property type="match status" value="1"/>
</dbReference>
<dbReference type="EC" id="3.6.4.13" evidence="1"/>
<dbReference type="PANTHER" id="PTHR47963">
    <property type="entry name" value="DEAD-BOX ATP-DEPENDENT RNA HELICASE 47, MITOCHONDRIAL"/>
    <property type="match status" value="1"/>
</dbReference>
<evidence type="ECO:0000313" key="11">
    <source>
        <dbReference type="Proteomes" id="UP001530293"/>
    </source>
</evidence>
<evidence type="ECO:0000256" key="6">
    <source>
        <dbReference type="SAM" id="SignalP"/>
    </source>
</evidence>
<proteinExistence type="predicted"/>
<keyword evidence="6" id="KW-0732">Signal</keyword>
<evidence type="ECO:0000256" key="5">
    <source>
        <dbReference type="ARBA" id="ARBA00022840"/>
    </source>
</evidence>
<dbReference type="Gene3D" id="1.10.720.30">
    <property type="entry name" value="SAP domain"/>
    <property type="match status" value="1"/>
</dbReference>
<evidence type="ECO:0000256" key="2">
    <source>
        <dbReference type="ARBA" id="ARBA00022741"/>
    </source>
</evidence>
<dbReference type="Pfam" id="PF00271">
    <property type="entry name" value="Helicase_C"/>
    <property type="match status" value="1"/>
</dbReference>
<dbReference type="CDD" id="cd00268">
    <property type="entry name" value="DEADc"/>
    <property type="match status" value="1"/>
</dbReference>
<keyword evidence="2" id="KW-0547">Nucleotide-binding</keyword>
<comment type="caution">
    <text evidence="10">The sequence shown here is derived from an EMBL/GenBank/DDBJ whole genome shotgun (WGS) entry which is preliminary data.</text>
</comment>
<evidence type="ECO:0000259" key="9">
    <source>
        <dbReference type="PROSITE" id="PS51194"/>
    </source>
</evidence>
<feature type="signal peptide" evidence="6">
    <location>
        <begin position="1"/>
        <end position="26"/>
    </location>
</feature>
<organism evidence="10 11">
    <name type="scientific">Discostella pseudostelligera</name>
    <dbReference type="NCBI Taxonomy" id="259834"/>
    <lineage>
        <taxon>Eukaryota</taxon>
        <taxon>Sar</taxon>
        <taxon>Stramenopiles</taxon>
        <taxon>Ochrophyta</taxon>
        <taxon>Bacillariophyta</taxon>
        <taxon>Coscinodiscophyceae</taxon>
        <taxon>Thalassiosirophycidae</taxon>
        <taxon>Stephanodiscales</taxon>
        <taxon>Stephanodiscaceae</taxon>
        <taxon>Discostella</taxon>
    </lineage>
</organism>
<keyword evidence="3" id="KW-0378">Hydrolase</keyword>
<dbReference type="InterPro" id="IPR036361">
    <property type="entry name" value="SAP_dom_sf"/>
</dbReference>
<dbReference type="SMART" id="SM00487">
    <property type="entry name" value="DEXDc"/>
    <property type="match status" value="1"/>
</dbReference>
<dbReference type="AlphaFoldDB" id="A0ABD3NHA9"/>
<dbReference type="CDD" id="cd18787">
    <property type="entry name" value="SF2_C_DEAD"/>
    <property type="match status" value="1"/>
</dbReference>
<reference evidence="10 11" key="1">
    <citation type="submission" date="2024-10" db="EMBL/GenBank/DDBJ databases">
        <title>Updated reference genomes for cyclostephanoid diatoms.</title>
        <authorList>
            <person name="Roberts W.R."/>
            <person name="Alverson A.J."/>
        </authorList>
    </citation>
    <scope>NUCLEOTIDE SEQUENCE [LARGE SCALE GENOMIC DNA]</scope>
    <source>
        <strain evidence="10 11">AJA232-27</strain>
    </source>
</reference>
<feature type="domain" description="SAP" evidence="7">
    <location>
        <begin position="91"/>
        <end position="125"/>
    </location>
</feature>
<keyword evidence="5" id="KW-0067">ATP-binding</keyword>
<dbReference type="PROSITE" id="PS51194">
    <property type="entry name" value="HELICASE_CTER"/>
    <property type="match status" value="1"/>
</dbReference>
<dbReference type="InterPro" id="IPR001650">
    <property type="entry name" value="Helicase_C-like"/>
</dbReference>
<dbReference type="PROSITE" id="PS51192">
    <property type="entry name" value="HELICASE_ATP_BIND_1"/>
    <property type="match status" value="1"/>
</dbReference>
<accession>A0ABD3NHA9</accession>
<evidence type="ECO:0000256" key="1">
    <source>
        <dbReference type="ARBA" id="ARBA00012552"/>
    </source>
</evidence>
<dbReference type="Proteomes" id="UP001530293">
    <property type="component" value="Unassembled WGS sequence"/>
</dbReference>
<evidence type="ECO:0000256" key="4">
    <source>
        <dbReference type="ARBA" id="ARBA00022806"/>
    </source>
</evidence>
<keyword evidence="11" id="KW-1185">Reference proteome</keyword>
<evidence type="ECO:0000259" key="7">
    <source>
        <dbReference type="PROSITE" id="PS50800"/>
    </source>
</evidence>
<gene>
    <name evidence="10" type="ORF">ACHAWU_005557</name>
</gene>
<dbReference type="SMART" id="SM00490">
    <property type="entry name" value="HELICc"/>
    <property type="match status" value="1"/>
</dbReference>
<evidence type="ECO:0000256" key="3">
    <source>
        <dbReference type="ARBA" id="ARBA00022801"/>
    </source>
</evidence>
<feature type="domain" description="Helicase ATP-binding" evidence="8">
    <location>
        <begin position="213"/>
        <end position="431"/>
    </location>
</feature>
<evidence type="ECO:0000313" key="10">
    <source>
        <dbReference type="EMBL" id="KAL3772380.1"/>
    </source>
</evidence>
<dbReference type="SUPFAM" id="SSF68906">
    <property type="entry name" value="SAP domain"/>
    <property type="match status" value="1"/>
</dbReference>
<dbReference type="GO" id="GO:0005524">
    <property type="term" value="F:ATP binding"/>
    <property type="evidence" value="ECO:0007669"/>
    <property type="project" value="UniProtKB-KW"/>
</dbReference>
<protein>
    <recommendedName>
        <fullName evidence="1">RNA helicase</fullName>
        <ecNumber evidence="1">3.6.4.13</ecNumber>
    </recommendedName>
</protein>
<name>A0ABD3NHA9_9STRA</name>
<dbReference type="Pfam" id="PF02037">
    <property type="entry name" value="SAP"/>
    <property type="match status" value="1"/>
</dbReference>
<keyword evidence="4" id="KW-0347">Helicase</keyword>
<dbReference type="Gene3D" id="3.40.50.300">
    <property type="entry name" value="P-loop containing nucleotide triphosphate hydrolases"/>
    <property type="match status" value="2"/>
</dbReference>
<evidence type="ECO:0000259" key="8">
    <source>
        <dbReference type="PROSITE" id="PS51192"/>
    </source>
</evidence>
<dbReference type="GO" id="GO:0003724">
    <property type="term" value="F:RNA helicase activity"/>
    <property type="evidence" value="ECO:0007669"/>
    <property type="project" value="UniProtKB-EC"/>
</dbReference>
<feature type="chain" id="PRO_5044823404" description="RNA helicase" evidence="6">
    <location>
        <begin position="27"/>
        <end position="827"/>
    </location>
</feature>
<sequence>MTKPSLSAFSIMWILLPDSSPLYAHAWISPTPTPIIASSTSRRVVGRRTRLRTTSTVFASNNALPKTATTAMDAGISWDDDNEINEEELLLEGMTVSELKERLRSIGQKVTGSKMELIQRLLSSTQHQQTQQQPSRTSADINAVNESFNSITTNDMPIHHSLSHLPPPLIDALIRYTTSSAINSAADNAVKPSSLPLPSNLTPKLLPIQQQSYPLISQGRDTVLFSPTGSGKSLAFILPLAARLLGWKNDGSLQFKKDAQRQHYMKRGRTNGNDSLLEQKREIDIASPLILIVEPSRELARQVGKIWTKFHPSSMIGGGSSGSSSKRQVVTVYGGVPMTRHAALLGSKTEIVIGTPGRIKELIREKYLSTKDLRSIVLDEADTLLNFGDNPEVEWLLDGMANDYQLVLASATINKRVEKFVTEVMELEVGEEGYVVVNGNNELDAGAVDAEEISIDGIDVDTESTVEGNLERTKAATVRHWSMPASATSRVTLTSDLILTMTPRRCIVFAPTKAEVESVAQELKERLSTTNDISIHVLHGDMVQQARSRTVSSFRDELAGKTRILVATDVASRGLDLPAVDLVLQYCVPRKMGKDATYDSELYIHRTGRAGRFGSARTADAILLYDRSQGEVTTLNKLAEEMKQLHGINILPRQLPSSSEVMEAAYDRVVRICERLEHVHDDGQSQSLLQYFADKLHDDLSQSRNGSSGSTERESLLILRLATAMASLSGLKEVVPARSLLTGDSRDRTVRVRNDSINPLSPSEVTKIVKSFGSGKVGRISVCNDGSVVFDLDAKKAELLIESVSNNATVDSDGWRFDLPESLSTMT</sequence>
<dbReference type="InterPro" id="IPR027417">
    <property type="entry name" value="P-loop_NTPase"/>
</dbReference>
<dbReference type="PANTHER" id="PTHR47963:SF8">
    <property type="entry name" value="ATP-DEPENDENT RNA HELICASE DEAD"/>
    <property type="match status" value="1"/>
</dbReference>
<dbReference type="InterPro" id="IPR050547">
    <property type="entry name" value="DEAD_box_RNA_helicases"/>
</dbReference>
<dbReference type="SUPFAM" id="SSF52540">
    <property type="entry name" value="P-loop containing nucleoside triphosphate hydrolases"/>
    <property type="match status" value="1"/>
</dbReference>
<dbReference type="InterPro" id="IPR014001">
    <property type="entry name" value="Helicase_ATP-bd"/>
</dbReference>
<dbReference type="GO" id="GO:0016787">
    <property type="term" value="F:hydrolase activity"/>
    <property type="evidence" value="ECO:0007669"/>
    <property type="project" value="UniProtKB-KW"/>
</dbReference>
<dbReference type="InterPro" id="IPR003034">
    <property type="entry name" value="SAP_dom"/>
</dbReference>
<dbReference type="InterPro" id="IPR044742">
    <property type="entry name" value="DEAD/DEAH_RhlB"/>
</dbReference>
<dbReference type="EMBL" id="JALLBG020000011">
    <property type="protein sequence ID" value="KAL3772380.1"/>
    <property type="molecule type" value="Genomic_DNA"/>
</dbReference>
<dbReference type="InterPro" id="IPR011545">
    <property type="entry name" value="DEAD/DEAH_box_helicase_dom"/>
</dbReference>
<dbReference type="PROSITE" id="PS50800">
    <property type="entry name" value="SAP"/>
    <property type="match status" value="1"/>
</dbReference>
<feature type="domain" description="Helicase C-terminal" evidence="9">
    <location>
        <begin position="493"/>
        <end position="659"/>
    </location>
</feature>